<dbReference type="GO" id="GO:0005524">
    <property type="term" value="F:ATP binding"/>
    <property type="evidence" value="ECO:0007669"/>
    <property type="project" value="UniProtKB-KW"/>
</dbReference>
<dbReference type="InterPro" id="IPR011527">
    <property type="entry name" value="ABC1_TM_dom"/>
</dbReference>
<accession>A0A3M4L3I2</accession>
<comment type="caution">
    <text evidence="11">The sequence shown here is derived from an EMBL/GenBank/DDBJ whole genome shotgun (WGS) entry which is preliminary data.</text>
</comment>
<dbReference type="Gene3D" id="1.20.1560.10">
    <property type="entry name" value="ABC transporter type 1, transmembrane domain"/>
    <property type="match status" value="2"/>
</dbReference>
<feature type="transmembrane region" description="Helical" evidence="8">
    <location>
        <begin position="61"/>
        <end position="80"/>
    </location>
</feature>
<feature type="transmembrane region" description="Helical" evidence="8">
    <location>
        <begin position="846"/>
        <end position="865"/>
    </location>
</feature>
<keyword evidence="5" id="KW-0067">ATP-binding</keyword>
<dbReference type="Proteomes" id="UP000273140">
    <property type="component" value="Unassembled WGS sequence"/>
</dbReference>
<organism evidence="11 12">
    <name type="scientific">Pseudomonas syringae pv. actinidiae</name>
    <dbReference type="NCBI Taxonomy" id="103796"/>
    <lineage>
        <taxon>Bacteria</taxon>
        <taxon>Pseudomonadati</taxon>
        <taxon>Pseudomonadota</taxon>
        <taxon>Gammaproteobacteria</taxon>
        <taxon>Pseudomonadales</taxon>
        <taxon>Pseudomonadaceae</taxon>
        <taxon>Pseudomonas</taxon>
        <taxon>Pseudomonas syringae</taxon>
    </lineage>
</organism>
<feature type="transmembrane region" description="Helical" evidence="8">
    <location>
        <begin position="627"/>
        <end position="652"/>
    </location>
</feature>
<feature type="domain" description="ABC transmembrane type-1" evidence="10">
    <location>
        <begin position="154"/>
        <end position="338"/>
    </location>
</feature>
<dbReference type="InterPro" id="IPR036640">
    <property type="entry name" value="ABC1_TM_sf"/>
</dbReference>
<feature type="transmembrane region" description="Helical" evidence="8">
    <location>
        <begin position="301"/>
        <end position="322"/>
    </location>
</feature>
<comment type="subcellular location">
    <subcellularLocation>
        <location evidence="1">Cell membrane</location>
        <topology evidence="1">Multi-pass membrane protein</topology>
    </subcellularLocation>
</comment>
<evidence type="ECO:0000259" key="9">
    <source>
        <dbReference type="PROSITE" id="PS50893"/>
    </source>
</evidence>
<feature type="domain" description="ABC transporter" evidence="9">
    <location>
        <begin position="341"/>
        <end position="560"/>
    </location>
</feature>
<keyword evidence="7 8" id="KW-0472">Membrane</keyword>
<evidence type="ECO:0000256" key="6">
    <source>
        <dbReference type="ARBA" id="ARBA00022989"/>
    </source>
</evidence>
<evidence type="ECO:0000256" key="1">
    <source>
        <dbReference type="ARBA" id="ARBA00004651"/>
    </source>
</evidence>
<dbReference type="GO" id="GO:0005886">
    <property type="term" value="C:plasma membrane"/>
    <property type="evidence" value="ECO:0007669"/>
    <property type="project" value="UniProtKB-SubCell"/>
</dbReference>
<dbReference type="Gene3D" id="3.40.50.300">
    <property type="entry name" value="P-loop containing nucleotide triphosphate hydrolases"/>
    <property type="match status" value="2"/>
</dbReference>
<dbReference type="PROSITE" id="PS50929">
    <property type="entry name" value="ABC_TM1F"/>
    <property type="match status" value="1"/>
</dbReference>
<reference evidence="11 12" key="1">
    <citation type="submission" date="2018-08" db="EMBL/GenBank/DDBJ databases">
        <title>Recombination of ecologically and evolutionarily significant loci maintains genetic cohesion in the Pseudomonas syringae species complex.</title>
        <authorList>
            <person name="Dillon M."/>
            <person name="Thakur S."/>
            <person name="Almeida R.N.D."/>
            <person name="Weir B.S."/>
            <person name="Guttman D.S."/>
        </authorList>
    </citation>
    <scope>NUCLEOTIDE SEQUENCE [LARGE SCALE GENOMIC DNA]</scope>
    <source>
        <strain evidence="11 12">ICMP 19074</strain>
    </source>
</reference>
<dbReference type="InterPro" id="IPR003593">
    <property type="entry name" value="AAA+_ATPase"/>
</dbReference>
<feature type="domain" description="ABC transporter" evidence="9">
    <location>
        <begin position="905"/>
        <end position="1119"/>
    </location>
</feature>
<feature type="transmembrane region" description="Helical" evidence="8">
    <location>
        <begin position="100"/>
        <end position="124"/>
    </location>
</feature>
<dbReference type="Pfam" id="PF00005">
    <property type="entry name" value="ABC_tran"/>
    <property type="match status" value="2"/>
</dbReference>
<feature type="transmembrane region" description="Helical" evidence="8">
    <location>
        <begin position="170"/>
        <end position="192"/>
    </location>
</feature>
<proteinExistence type="predicted"/>
<dbReference type="InterPro" id="IPR027417">
    <property type="entry name" value="P-loop_NTPase"/>
</dbReference>
<evidence type="ECO:0000256" key="2">
    <source>
        <dbReference type="ARBA" id="ARBA00022448"/>
    </source>
</evidence>
<keyword evidence="2" id="KW-0813">Transport</keyword>
<dbReference type="InterPro" id="IPR050173">
    <property type="entry name" value="ABC_transporter_C-like"/>
</dbReference>
<evidence type="ECO:0000256" key="7">
    <source>
        <dbReference type="ARBA" id="ARBA00023136"/>
    </source>
</evidence>
<evidence type="ECO:0000256" key="3">
    <source>
        <dbReference type="ARBA" id="ARBA00022692"/>
    </source>
</evidence>
<protein>
    <submittedName>
        <fullName evidence="11">Multidrug ABC transporter permease/ATPase</fullName>
    </submittedName>
</protein>
<dbReference type="SMART" id="SM00382">
    <property type="entry name" value="AAA"/>
    <property type="match status" value="2"/>
</dbReference>
<dbReference type="PANTHER" id="PTHR24223:SF415">
    <property type="entry name" value="FI20190P1"/>
    <property type="match status" value="1"/>
</dbReference>
<dbReference type="SUPFAM" id="SSF90123">
    <property type="entry name" value="ABC transporter transmembrane region"/>
    <property type="match status" value="2"/>
</dbReference>
<feature type="transmembrane region" description="Helical" evidence="8">
    <location>
        <begin position="822"/>
        <end position="840"/>
    </location>
</feature>
<feature type="transmembrane region" description="Helical" evidence="8">
    <location>
        <begin position="730"/>
        <end position="747"/>
    </location>
</feature>
<feature type="transmembrane region" description="Helical" evidence="8">
    <location>
        <begin position="274"/>
        <end position="295"/>
    </location>
</feature>
<gene>
    <name evidence="11" type="ORF">ALQ07_00752</name>
</gene>
<dbReference type="PANTHER" id="PTHR24223">
    <property type="entry name" value="ATP-BINDING CASSETTE SUB-FAMILY C"/>
    <property type="match status" value="1"/>
</dbReference>
<dbReference type="GO" id="GO:0140359">
    <property type="term" value="F:ABC-type transporter activity"/>
    <property type="evidence" value="ECO:0007669"/>
    <property type="project" value="InterPro"/>
</dbReference>
<evidence type="ECO:0000256" key="4">
    <source>
        <dbReference type="ARBA" id="ARBA00022741"/>
    </source>
</evidence>
<evidence type="ECO:0000256" key="8">
    <source>
        <dbReference type="SAM" id="Phobius"/>
    </source>
</evidence>
<feature type="transmembrane region" description="Helical" evidence="8">
    <location>
        <begin position="585"/>
        <end position="607"/>
    </location>
</feature>
<evidence type="ECO:0000313" key="11">
    <source>
        <dbReference type="EMBL" id="RMQ36012.1"/>
    </source>
</evidence>
<sequence>MKIAEILKTVLWFRTPEGDRGAHSVHAYRWQRWCKAAIQDAREARSTRLHIEIFAALKRDVMLALLAIGVHTAAAFGAALTLKSLLAQLMRDDSLVLSNITQGATCLLLIYCAWLALNHTFFLAELVGVGSRSYVEQRILLKRTKTLKGVFPLSLTTLVDREASRVESSWSGLITIALALATIIFTSTFFFFALGASAVAALAVVTGSSMIVYWFAQRLSTTFEQLSLSASQRIEVGAFSTKNRRQVWLKNWNAELIRDYAAKRSLEESSLKKAARLVAAISLISTMTPIVALLSSALLQLVYLGQIDAPGVLAAIALIGGLRSVANNIPDIVQSITQGFVGHRHIEQYLGAPEAIKSPAGTSATPPAAAKHIAIVGAAGSGKTTVLRNYAQRLHEAAGQAIFIPDEPWIFAGGLGENLSVYRQGFSDEEARNAIALARLPEQFYIDYITERDYGVCTQWDVSRGQGKRIELARALVARPGWIYIDQPTSGLDDTLAAGLLTSLLEGPWRDTNVMFVTDKLEEKDAAEEIWHIADGMVISHQTAAFPRRAAVSTASASSFYPVPEVARLVEDDLLEQSHVGSRSITGSLIAFGTGAITLIAFTLMALKEVFTIAGDYVITSGYLSTHLYASLTGLAAVLLLSSLLSIFGALATARKCIDAASTHCIRYFSHLMSPDLDTYRAKEINSDSQNKLTWDQRRIDEVLPVLLLETVSAATLLCVTAGYVVVNNVYVLLPLILIGVCYWRGARRAGESLQKSNAREIDATSILFARVQSLNWDGGRFESVVNNASILNWLSASLATRAFASLDNAAMRRWYSYKLDLTGVFFLSGVVASTIYFHAHDTATTANVLAVSLSYSLIAIFARLGRCIVELRQVLDSADRLVVANTVAKKAPVCEQVRNDASLVSFSNVTFVNPSSGATVLENFDHAFHENDVVVIMGASGVGKSTFANLVVGSLLPSQGQIFTLGGTDGYLSRQHSEDVQLLTSSPIFKPGTLREHFNNPSPEALHQHVSYLGLSSIIEGLPDGFNQQVSWSGEVKLSKSELQRLALLDVIINKPSIAILDEATSELSHVEELQLLRKVIAALPKTLFFIITHNAELSALGSRNFNFTHKKRLVEKTA</sequence>
<feature type="transmembrane region" description="Helical" evidence="8">
    <location>
        <begin position="703"/>
        <end position="724"/>
    </location>
</feature>
<evidence type="ECO:0000313" key="12">
    <source>
        <dbReference type="Proteomes" id="UP000273140"/>
    </source>
</evidence>
<dbReference type="RefSeq" id="WP_017700820.1">
    <property type="nucleotide sequence ID" value="NZ_RBRB01000091.1"/>
</dbReference>
<dbReference type="InterPro" id="IPR003439">
    <property type="entry name" value="ABC_transporter-like_ATP-bd"/>
</dbReference>
<keyword evidence="4" id="KW-0547">Nucleotide-binding</keyword>
<dbReference type="GO" id="GO:0016887">
    <property type="term" value="F:ATP hydrolysis activity"/>
    <property type="evidence" value="ECO:0007669"/>
    <property type="project" value="InterPro"/>
</dbReference>
<keyword evidence="3 8" id="KW-0812">Transmembrane</keyword>
<evidence type="ECO:0000259" key="10">
    <source>
        <dbReference type="PROSITE" id="PS50929"/>
    </source>
</evidence>
<dbReference type="AlphaFoldDB" id="A0A3M4L3I2"/>
<dbReference type="EMBL" id="RBRB01000091">
    <property type="protein sequence ID" value="RMQ36012.1"/>
    <property type="molecule type" value="Genomic_DNA"/>
</dbReference>
<dbReference type="SUPFAM" id="SSF52540">
    <property type="entry name" value="P-loop containing nucleoside triphosphate hydrolases"/>
    <property type="match status" value="2"/>
</dbReference>
<keyword evidence="6 8" id="KW-1133">Transmembrane helix</keyword>
<feature type="transmembrane region" description="Helical" evidence="8">
    <location>
        <begin position="198"/>
        <end position="216"/>
    </location>
</feature>
<dbReference type="PROSITE" id="PS50893">
    <property type="entry name" value="ABC_TRANSPORTER_2"/>
    <property type="match status" value="2"/>
</dbReference>
<name>A0A3M4L3I2_PSESF</name>
<evidence type="ECO:0000256" key="5">
    <source>
        <dbReference type="ARBA" id="ARBA00022840"/>
    </source>
</evidence>